<sequence length="551" mass="64499">MGDYYTIYLFSFIVACFIIYDRYNKWTNNKKSVKKLIDTWGIGDYEKYHEGDFENIATFFNHKMSDKFYIDDITWNDLEFDEIYKKLNHTMSSVGEEYLYYLLRTPIFNQDTLKKRNIKMEEFELDAQNRIALQKTLQKLDKKRSMSISDIVYGTMKDYRGTPILLIRILSIISILWLISILIYPEIGLIFLFTIFPLNMLIHYSSRKQIENNISSIKYVVNLIVTSKKCIPYITDKDVQSQLIDLYNNAKILSSIRFKFLYPSNASEDLFGAIFDYLRIITLFDLFMYSKMIRLISDKKIYIKEIFEVLGELDALISLASYRSGLEEYTTPIIHTKEDDFLRFEKAYHPLLTKPEKNTLNKSQSILITGANASGKSTFLKTIGINQIFAQTFYTVLATSYESKLVKVCTAMSVKDNILQNESYYIAEIKAVKRILDEVKKEDGKVLCIVDELLKGTNTKERIVGAYQILDYLSNYSYVYAATHDIELTDLLKEKMDNYHFQSEITNNDIYFDYRIKDGKSLDTNAIELLRIFDFNEEIISRSKAMLKAMI</sequence>
<evidence type="ECO:0000256" key="3">
    <source>
        <dbReference type="ARBA" id="ARBA00023125"/>
    </source>
</evidence>
<dbReference type="SUPFAM" id="SSF52540">
    <property type="entry name" value="P-loop containing nucleoside triphosphate hydrolases"/>
    <property type="match status" value="1"/>
</dbReference>
<keyword evidence="4" id="KW-0472">Membrane</keyword>
<keyword evidence="4" id="KW-1133">Transmembrane helix</keyword>
<keyword evidence="2" id="KW-0067">ATP-binding</keyword>
<dbReference type="SMART" id="SM00534">
    <property type="entry name" value="MUTSac"/>
    <property type="match status" value="1"/>
</dbReference>
<protein>
    <submittedName>
        <fullName evidence="6">DNA mismatch repair protein MutS</fullName>
    </submittedName>
</protein>
<dbReference type="Gene3D" id="3.40.50.300">
    <property type="entry name" value="P-loop containing nucleotide triphosphate hydrolases"/>
    <property type="match status" value="1"/>
</dbReference>
<dbReference type="InterPro" id="IPR000432">
    <property type="entry name" value="DNA_mismatch_repair_MutS_C"/>
</dbReference>
<name>A0A6A7K784_9FIRM</name>
<evidence type="ECO:0000256" key="1">
    <source>
        <dbReference type="ARBA" id="ARBA00022741"/>
    </source>
</evidence>
<evidence type="ECO:0000256" key="2">
    <source>
        <dbReference type="ARBA" id="ARBA00022840"/>
    </source>
</evidence>
<dbReference type="GO" id="GO:0030983">
    <property type="term" value="F:mismatched DNA binding"/>
    <property type="evidence" value="ECO:0007669"/>
    <property type="project" value="InterPro"/>
</dbReference>
<keyword evidence="3" id="KW-0238">DNA-binding</keyword>
<organism evidence="6 7">
    <name type="scientific">Alkalibaculum sporogenes</name>
    <dbReference type="NCBI Taxonomy" id="2655001"/>
    <lineage>
        <taxon>Bacteria</taxon>
        <taxon>Bacillati</taxon>
        <taxon>Bacillota</taxon>
        <taxon>Clostridia</taxon>
        <taxon>Eubacteriales</taxon>
        <taxon>Eubacteriaceae</taxon>
        <taxon>Alkalibaculum</taxon>
    </lineage>
</organism>
<dbReference type="GO" id="GO:0006298">
    <property type="term" value="P:mismatch repair"/>
    <property type="evidence" value="ECO:0007669"/>
    <property type="project" value="InterPro"/>
</dbReference>
<feature type="transmembrane region" description="Helical" evidence="4">
    <location>
        <begin position="165"/>
        <end position="196"/>
    </location>
</feature>
<reference evidence="6 7" key="1">
    <citation type="submission" date="2019-10" db="EMBL/GenBank/DDBJ databases">
        <title>Alkalibaculum tamaniensis sp.nov., a new alkaliphilic acetogen, isolated on methoxylated aromatics from a mud volcano.</title>
        <authorList>
            <person name="Khomyakova M.A."/>
            <person name="Merkel A.Y."/>
            <person name="Bonch-Osmolovskaya E.A."/>
            <person name="Slobodkin A.I."/>
        </authorList>
    </citation>
    <scope>NUCLEOTIDE SEQUENCE [LARGE SCALE GENOMIC DNA]</scope>
    <source>
        <strain evidence="6 7">M08DMB</strain>
    </source>
</reference>
<evidence type="ECO:0000313" key="6">
    <source>
        <dbReference type="EMBL" id="MPW25222.1"/>
    </source>
</evidence>
<evidence type="ECO:0000259" key="5">
    <source>
        <dbReference type="SMART" id="SM00534"/>
    </source>
</evidence>
<dbReference type="AlphaFoldDB" id="A0A6A7K784"/>
<dbReference type="Proteomes" id="UP000440004">
    <property type="component" value="Unassembled WGS sequence"/>
</dbReference>
<keyword evidence="7" id="KW-1185">Reference proteome</keyword>
<keyword evidence="1" id="KW-0547">Nucleotide-binding</keyword>
<comment type="caution">
    <text evidence="6">The sequence shown here is derived from an EMBL/GenBank/DDBJ whole genome shotgun (WGS) entry which is preliminary data.</text>
</comment>
<dbReference type="PANTHER" id="PTHR11361:SF152">
    <property type="entry name" value="DNA MISMATCH REPAIR PROTEIN"/>
    <property type="match status" value="1"/>
</dbReference>
<gene>
    <name evidence="6" type="ORF">GC105_05400</name>
</gene>
<dbReference type="PANTHER" id="PTHR11361">
    <property type="entry name" value="DNA MISMATCH REPAIR PROTEIN MUTS FAMILY MEMBER"/>
    <property type="match status" value="1"/>
</dbReference>
<dbReference type="Pfam" id="PF00488">
    <property type="entry name" value="MutS_V"/>
    <property type="match status" value="1"/>
</dbReference>
<feature type="transmembrane region" description="Helical" evidence="4">
    <location>
        <begin position="6"/>
        <end position="23"/>
    </location>
</feature>
<feature type="domain" description="DNA mismatch repair proteins mutS family" evidence="5">
    <location>
        <begin position="363"/>
        <end position="548"/>
    </location>
</feature>
<keyword evidence="4" id="KW-0812">Transmembrane</keyword>
<dbReference type="InterPro" id="IPR045076">
    <property type="entry name" value="MutS"/>
</dbReference>
<dbReference type="GO" id="GO:0005524">
    <property type="term" value="F:ATP binding"/>
    <property type="evidence" value="ECO:0007669"/>
    <property type="project" value="UniProtKB-KW"/>
</dbReference>
<dbReference type="GO" id="GO:0140664">
    <property type="term" value="F:ATP-dependent DNA damage sensor activity"/>
    <property type="evidence" value="ECO:0007669"/>
    <property type="project" value="InterPro"/>
</dbReference>
<proteinExistence type="predicted"/>
<dbReference type="InterPro" id="IPR027417">
    <property type="entry name" value="P-loop_NTPase"/>
</dbReference>
<evidence type="ECO:0000313" key="7">
    <source>
        <dbReference type="Proteomes" id="UP000440004"/>
    </source>
</evidence>
<accession>A0A6A7K784</accession>
<dbReference type="RefSeq" id="WP_152802502.1">
    <property type="nucleotide sequence ID" value="NZ_WHNX01000006.1"/>
</dbReference>
<dbReference type="EMBL" id="WHNX01000006">
    <property type="protein sequence ID" value="MPW25222.1"/>
    <property type="molecule type" value="Genomic_DNA"/>
</dbReference>
<dbReference type="GO" id="GO:0005829">
    <property type="term" value="C:cytosol"/>
    <property type="evidence" value="ECO:0007669"/>
    <property type="project" value="TreeGrafter"/>
</dbReference>
<evidence type="ECO:0000256" key="4">
    <source>
        <dbReference type="SAM" id="Phobius"/>
    </source>
</evidence>